<dbReference type="Proteomes" id="UP000248817">
    <property type="component" value="Unassembled WGS sequence"/>
</dbReference>
<evidence type="ECO:0000313" key="1">
    <source>
        <dbReference type="EMBL" id="PYI35341.1"/>
    </source>
</evidence>
<dbReference type="AlphaFoldDB" id="A0A2V5IGU5"/>
<name>A0A2V5IGU5_9EURO</name>
<protein>
    <submittedName>
        <fullName evidence="1">Uncharacterized protein</fullName>
    </submittedName>
</protein>
<reference evidence="1 2" key="1">
    <citation type="submission" date="2018-02" db="EMBL/GenBank/DDBJ databases">
        <title>The genomes of Aspergillus section Nigri reveals drivers in fungal speciation.</title>
        <authorList>
            <consortium name="DOE Joint Genome Institute"/>
            <person name="Vesth T.C."/>
            <person name="Nybo J."/>
            <person name="Theobald S."/>
            <person name="Brandl J."/>
            <person name="Frisvad J.C."/>
            <person name="Nielsen K.F."/>
            <person name="Lyhne E.K."/>
            <person name="Kogle M.E."/>
            <person name="Kuo A."/>
            <person name="Riley R."/>
            <person name="Clum A."/>
            <person name="Nolan M."/>
            <person name="Lipzen A."/>
            <person name="Salamov A."/>
            <person name="Henrissat B."/>
            <person name="Wiebenga A."/>
            <person name="De vries R.P."/>
            <person name="Grigoriev I.V."/>
            <person name="Mortensen U.H."/>
            <person name="Andersen M.R."/>
            <person name="Baker S.E."/>
        </authorList>
    </citation>
    <scope>NUCLEOTIDE SEQUENCE [LARGE SCALE GENOMIC DNA]</scope>
    <source>
        <strain evidence="1 2">CBS 114.80</strain>
    </source>
</reference>
<dbReference type="EMBL" id="KZ825470">
    <property type="protein sequence ID" value="PYI35341.1"/>
    <property type="molecule type" value="Genomic_DNA"/>
</dbReference>
<sequence>MPHQLEPGHALVAPLDLEGRKTCEERARESAAILKHPRYAEMIRQRGCKNKSLYLVEEVARYLHAHGMTYFGVCCAYWRGARRWKMLVVFRRTDLPAAAREAARGEILARFLGPETPLEVDQALESREEVWDMERAIAHWRWGESDFRTRLLMWGGRARVVERDGEVLLRRLDKEIIESPESSATGPMPKWLRTFLPARRKKTPGLPLEVAFAKMRLPSEHKYLESDMLAFGVPVRFILKLESRGRR</sequence>
<accession>A0A2V5IGU5</accession>
<organism evidence="1 2">
    <name type="scientific">Aspergillus indologenus CBS 114.80</name>
    <dbReference type="NCBI Taxonomy" id="1450541"/>
    <lineage>
        <taxon>Eukaryota</taxon>
        <taxon>Fungi</taxon>
        <taxon>Dikarya</taxon>
        <taxon>Ascomycota</taxon>
        <taxon>Pezizomycotina</taxon>
        <taxon>Eurotiomycetes</taxon>
        <taxon>Eurotiomycetidae</taxon>
        <taxon>Eurotiales</taxon>
        <taxon>Aspergillaceae</taxon>
        <taxon>Aspergillus</taxon>
        <taxon>Aspergillus subgen. Circumdati</taxon>
    </lineage>
</organism>
<keyword evidence="2" id="KW-1185">Reference proteome</keyword>
<evidence type="ECO:0000313" key="2">
    <source>
        <dbReference type="Proteomes" id="UP000248817"/>
    </source>
</evidence>
<gene>
    <name evidence="1" type="ORF">BP00DRAFT_442864</name>
</gene>
<proteinExistence type="predicted"/>